<dbReference type="Proteomes" id="UP000639396">
    <property type="component" value="Unassembled WGS sequence"/>
</dbReference>
<gene>
    <name evidence="1" type="ORF">IDH45_09375</name>
</gene>
<proteinExistence type="predicted"/>
<name>A0A927C8Y0_9BACL</name>
<sequence>MELKITELIVPLFADFLPRTTDNGSKTSARSIKQADWKPVAACRTIRLLRSPITPHRKKG</sequence>
<reference evidence="1" key="1">
    <citation type="submission" date="2020-09" db="EMBL/GenBank/DDBJ databases">
        <title>A novel bacterium of genus Paenibacillus, isolated from South China Sea.</title>
        <authorList>
            <person name="Huang H."/>
            <person name="Mo K."/>
            <person name="Hu Y."/>
        </authorList>
    </citation>
    <scope>NUCLEOTIDE SEQUENCE</scope>
    <source>
        <strain evidence="1">IB182363</strain>
    </source>
</reference>
<evidence type="ECO:0000313" key="2">
    <source>
        <dbReference type="Proteomes" id="UP000639396"/>
    </source>
</evidence>
<evidence type="ECO:0000313" key="1">
    <source>
        <dbReference type="EMBL" id="MBD2862192.1"/>
    </source>
</evidence>
<protein>
    <submittedName>
        <fullName evidence="1">Uncharacterized protein</fullName>
    </submittedName>
</protein>
<dbReference type="RefSeq" id="WP_190926868.1">
    <property type="nucleotide sequence ID" value="NZ_JACXJA010000009.1"/>
</dbReference>
<comment type="caution">
    <text evidence="1">The sequence shown here is derived from an EMBL/GenBank/DDBJ whole genome shotgun (WGS) entry which is preliminary data.</text>
</comment>
<dbReference type="EMBL" id="JACXJA010000009">
    <property type="protein sequence ID" value="MBD2862192.1"/>
    <property type="molecule type" value="Genomic_DNA"/>
</dbReference>
<dbReference type="AlphaFoldDB" id="A0A927C8Y0"/>
<keyword evidence="2" id="KW-1185">Reference proteome</keyword>
<accession>A0A927C8Y0</accession>
<organism evidence="1 2">
    <name type="scientific">Paenibacillus oceani</name>
    <dbReference type="NCBI Taxonomy" id="2772510"/>
    <lineage>
        <taxon>Bacteria</taxon>
        <taxon>Bacillati</taxon>
        <taxon>Bacillota</taxon>
        <taxon>Bacilli</taxon>
        <taxon>Bacillales</taxon>
        <taxon>Paenibacillaceae</taxon>
        <taxon>Paenibacillus</taxon>
    </lineage>
</organism>